<dbReference type="InterPro" id="IPR000326">
    <property type="entry name" value="PAP2/HPO"/>
</dbReference>
<organism evidence="2 3">
    <name type="scientific">Flavobacterium aciduliphilum</name>
    <dbReference type="NCBI Taxonomy" id="1101402"/>
    <lineage>
        <taxon>Bacteria</taxon>
        <taxon>Pseudomonadati</taxon>
        <taxon>Bacteroidota</taxon>
        <taxon>Flavobacteriia</taxon>
        <taxon>Flavobacteriales</taxon>
        <taxon>Flavobacteriaceae</taxon>
        <taxon>Flavobacterium</taxon>
    </lineage>
</organism>
<reference evidence="2 3" key="1">
    <citation type="submission" date="2018-06" db="EMBL/GenBank/DDBJ databases">
        <title>Genomic Encyclopedia of Archaeal and Bacterial Type Strains, Phase II (KMG-II): from individual species to whole genera.</title>
        <authorList>
            <person name="Goeker M."/>
        </authorList>
    </citation>
    <scope>NUCLEOTIDE SEQUENCE [LARGE SCALE GENOMIC DNA]</scope>
    <source>
        <strain evidence="2 3">DSM 25663</strain>
    </source>
</reference>
<evidence type="ECO:0000313" key="2">
    <source>
        <dbReference type="EMBL" id="RAR75493.1"/>
    </source>
</evidence>
<name>A0A328YQS8_9FLAO</name>
<evidence type="ECO:0000313" key="3">
    <source>
        <dbReference type="Proteomes" id="UP000248840"/>
    </source>
</evidence>
<dbReference type="EMBL" id="QLSZ01000001">
    <property type="protein sequence ID" value="RAR75493.1"/>
    <property type="molecule type" value="Genomic_DNA"/>
</dbReference>
<dbReference type="InterPro" id="IPR036938">
    <property type="entry name" value="PAP2/HPO_sf"/>
</dbReference>
<sequence>MNYIRTQFYPIGMTKKYVSLLLFLVFSNVFSQVKDSINNTVQQFKIDENTTYGFTKPTTWDMFRYIPRDIASIGTFAVQKENLKWDALALGSTLAIMPYDQKIMNDANKLGADIGGWDKDSRYKRVLGLEMFPTSVSSGVYYLGNGNTTLLLSGMFYAIGKIGKVDYRAINTSNELIEVLFSVGVSTQTIKRITGRQSPVAAIKSGVDGGEWNPFPSFTAYQKTTPNYDAMPSGHMATYIATLTVIATNYPEIKWIKPVGYSLGTLLAFNMVSGRVHWTSDYPIAVFMGYVMGKTIANRRIIKKETALNTGTKKTTFKTNYSFNRLNNMNLIGATITF</sequence>
<dbReference type="Pfam" id="PF01569">
    <property type="entry name" value="PAP2"/>
    <property type="match status" value="1"/>
</dbReference>
<dbReference type="Proteomes" id="UP000248840">
    <property type="component" value="Unassembled WGS sequence"/>
</dbReference>
<proteinExistence type="predicted"/>
<accession>A0A328YQS8</accession>
<comment type="caution">
    <text evidence="2">The sequence shown here is derived from an EMBL/GenBank/DDBJ whole genome shotgun (WGS) entry which is preliminary data.</text>
</comment>
<gene>
    <name evidence="2" type="ORF">CLV55_101193</name>
</gene>
<dbReference type="AlphaFoldDB" id="A0A328YQS8"/>
<feature type="domain" description="Phosphatidic acid phosphatase type 2/haloperoxidase" evidence="1">
    <location>
        <begin position="176"/>
        <end position="295"/>
    </location>
</feature>
<evidence type="ECO:0000259" key="1">
    <source>
        <dbReference type="Pfam" id="PF01569"/>
    </source>
</evidence>
<protein>
    <submittedName>
        <fullName evidence="2">PAP2 superfamily protein</fullName>
    </submittedName>
</protein>
<keyword evidence="3" id="KW-1185">Reference proteome</keyword>
<dbReference type="CDD" id="cd01610">
    <property type="entry name" value="PAP2_like"/>
    <property type="match status" value="1"/>
</dbReference>
<dbReference type="SUPFAM" id="SSF48317">
    <property type="entry name" value="Acid phosphatase/Vanadium-dependent haloperoxidase"/>
    <property type="match status" value="1"/>
</dbReference>
<dbReference type="Gene3D" id="1.20.144.10">
    <property type="entry name" value="Phosphatidic acid phosphatase type 2/haloperoxidase"/>
    <property type="match status" value="1"/>
</dbReference>